<comment type="caution">
    <text evidence="3">The sequence shown here is derived from an EMBL/GenBank/DDBJ whole genome shotgun (WGS) entry which is preliminary data.</text>
</comment>
<dbReference type="Pfam" id="PF01408">
    <property type="entry name" value="GFO_IDH_MocA"/>
    <property type="match status" value="1"/>
</dbReference>
<dbReference type="Gene3D" id="3.30.360.10">
    <property type="entry name" value="Dihydrodipicolinate Reductase, domain 2"/>
    <property type="match status" value="1"/>
</dbReference>
<organism evidence="3 4">
    <name type="scientific">Fibrisoma montanum</name>
    <dbReference type="NCBI Taxonomy" id="2305895"/>
    <lineage>
        <taxon>Bacteria</taxon>
        <taxon>Pseudomonadati</taxon>
        <taxon>Bacteroidota</taxon>
        <taxon>Cytophagia</taxon>
        <taxon>Cytophagales</taxon>
        <taxon>Spirosomataceae</taxon>
        <taxon>Fibrisoma</taxon>
    </lineage>
</organism>
<dbReference type="RefSeq" id="WP_119665906.1">
    <property type="nucleotide sequence ID" value="NZ_QXED01000001.1"/>
</dbReference>
<feature type="domain" description="Gfo/Idh/MocA-like oxidoreductase bacterial type C-terminal" evidence="2">
    <location>
        <begin position="201"/>
        <end position="434"/>
    </location>
</feature>
<dbReference type="InterPro" id="IPR000683">
    <property type="entry name" value="Gfo/Idh/MocA-like_OxRdtase_N"/>
</dbReference>
<name>A0A418MKF7_9BACT</name>
<proteinExistence type="predicted"/>
<dbReference type="InterPro" id="IPR036291">
    <property type="entry name" value="NAD(P)-bd_dom_sf"/>
</dbReference>
<evidence type="ECO:0000313" key="3">
    <source>
        <dbReference type="EMBL" id="RIV27833.1"/>
    </source>
</evidence>
<dbReference type="SUPFAM" id="SSF55347">
    <property type="entry name" value="Glyceraldehyde-3-phosphate dehydrogenase-like, C-terminal domain"/>
    <property type="match status" value="1"/>
</dbReference>
<evidence type="ECO:0000313" key="4">
    <source>
        <dbReference type="Proteomes" id="UP000283523"/>
    </source>
</evidence>
<protein>
    <submittedName>
        <fullName evidence="3">Gfo/Idh/MocA family oxidoreductase</fullName>
    </submittedName>
</protein>
<dbReference type="GO" id="GO:0000166">
    <property type="term" value="F:nucleotide binding"/>
    <property type="evidence" value="ECO:0007669"/>
    <property type="project" value="InterPro"/>
</dbReference>
<dbReference type="InterPro" id="IPR050463">
    <property type="entry name" value="Gfo/Idh/MocA_oxidrdct_glycsds"/>
</dbReference>
<gene>
    <name evidence="3" type="ORF">DYU11_01685</name>
</gene>
<dbReference type="Gene3D" id="3.40.50.720">
    <property type="entry name" value="NAD(P)-binding Rossmann-like Domain"/>
    <property type="match status" value="1"/>
</dbReference>
<dbReference type="EMBL" id="QXED01000001">
    <property type="protein sequence ID" value="RIV27833.1"/>
    <property type="molecule type" value="Genomic_DNA"/>
</dbReference>
<dbReference type="PANTHER" id="PTHR43818">
    <property type="entry name" value="BCDNA.GH03377"/>
    <property type="match status" value="1"/>
</dbReference>
<keyword evidence="4" id="KW-1185">Reference proteome</keyword>
<feature type="domain" description="Gfo/Idh/MocA-like oxidoreductase N-terminal" evidence="1">
    <location>
        <begin position="39"/>
        <end position="161"/>
    </location>
</feature>
<dbReference type="Pfam" id="PF19051">
    <property type="entry name" value="GFO_IDH_MocA_C2"/>
    <property type="match status" value="1"/>
</dbReference>
<dbReference type="Proteomes" id="UP000283523">
    <property type="component" value="Unassembled WGS sequence"/>
</dbReference>
<sequence length="437" mass="49040">MNRSEFLKTSALALAGTTLVTDASAITPFITRRPPQKYRTALIGSGWWGTNILRCAMQAGESKVVALCDVDQRQLQKANDEVAKFTSDRPKLYKDFRELLATEKPEIVIVATPDHWHPLIAIAAMQAGAHVYVEKPIGHTINEGKAMVKTARQTGKVCQVGTHRRISPHNVSGMEFLKSGKAGKIGMARAFVHYGGGPGKRVANTEPPKELDWNMWCGPAPLNDYNPTMHPRGFRGYLDYANGTLGDWGIHWLDQILWWTDETHPRKVYSTGGRAIRQDNTNAPDHQVATYEFEDFTVVWEHRQFAGNNAEKTHPKQAVGVYFYGTEGTFHMGWLDGWTFYPADSSKPVLHEDAKLNQPDDQNIAQLWANFLDSIKTGKRPVSDIEIGHRSTNMALLGMLSLKLGRSVEWDGDKILNDPEANKLLSRAYRGEWQYPV</sequence>
<reference evidence="3 4" key="1">
    <citation type="submission" date="2018-08" db="EMBL/GenBank/DDBJ databases">
        <title>Fibrisoma montanum sp. nov., isolated from Danxia mountain soil.</title>
        <authorList>
            <person name="Huang Y."/>
        </authorList>
    </citation>
    <scope>NUCLEOTIDE SEQUENCE [LARGE SCALE GENOMIC DNA]</scope>
    <source>
        <strain evidence="3 4">HYT19</strain>
    </source>
</reference>
<evidence type="ECO:0000259" key="1">
    <source>
        <dbReference type="Pfam" id="PF01408"/>
    </source>
</evidence>
<dbReference type="AlphaFoldDB" id="A0A418MKF7"/>
<dbReference type="InterPro" id="IPR043906">
    <property type="entry name" value="Gfo/Idh/MocA_OxRdtase_bact_C"/>
</dbReference>
<dbReference type="SUPFAM" id="SSF51735">
    <property type="entry name" value="NAD(P)-binding Rossmann-fold domains"/>
    <property type="match status" value="1"/>
</dbReference>
<accession>A0A418MKF7</accession>
<dbReference type="OrthoDB" id="9763611at2"/>
<dbReference type="PANTHER" id="PTHR43818:SF5">
    <property type="entry name" value="OXIDOREDUCTASE FAMILY PROTEIN"/>
    <property type="match status" value="1"/>
</dbReference>
<evidence type="ECO:0000259" key="2">
    <source>
        <dbReference type="Pfam" id="PF19051"/>
    </source>
</evidence>